<dbReference type="InterPro" id="IPR056682">
    <property type="entry name" value="DUF7780"/>
</dbReference>
<dbReference type="PANTHER" id="PTHR34960:SF1">
    <property type="entry name" value="EMB|CAB68146.1-RELATED"/>
    <property type="match status" value="1"/>
</dbReference>
<dbReference type="PANTHER" id="PTHR34960">
    <property type="entry name" value="EMB|CAB68146.1-RELATED"/>
    <property type="match status" value="1"/>
</dbReference>
<keyword evidence="1" id="KW-1133">Transmembrane helix</keyword>
<dbReference type="EMBL" id="JBAMMX010000004">
    <property type="protein sequence ID" value="KAK6941821.1"/>
    <property type="molecule type" value="Genomic_DNA"/>
</dbReference>
<accession>A0AAN8ZL47</accession>
<keyword evidence="1" id="KW-0472">Membrane</keyword>
<organism evidence="3 4">
    <name type="scientific">Dillenia turbinata</name>
    <dbReference type="NCBI Taxonomy" id="194707"/>
    <lineage>
        <taxon>Eukaryota</taxon>
        <taxon>Viridiplantae</taxon>
        <taxon>Streptophyta</taxon>
        <taxon>Embryophyta</taxon>
        <taxon>Tracheophyta</taxon>
        <taxon>Spermatophyta</taxon>
        <taxon>Magnoliopsida</taxon>
        <taxon>eudicotyledons</taxon>
        <taxon>Gunneridae</taxon>
        <taxon>Pentapetalae</taxon>
        <taxon>Dilleniales</taxon>
        <taxon>Dilleniaceae</taxon>
        <taxon>Dillenia</taxon>
    </lineage>
</organism>
<proteinExistence type="predicted"/>
<name>A0AAN8ZL47_9MAGN</name>
<dbReference type="Pfam" id="PF25002">
    <property type="entry name" value="DUF7780"/>
    <property type="match status" value="1"/>
</dbReference>
<comment type="caution">
    <text evidence="3">The sequence shown here is derived from an EMBL/GenBank/DDBJ whole genome shotgun (WGS) entry which is preliminary data.</text>
</comment>
<protein>
    <recommendedName>
        <fullName evidence="2">DUF7780 domain-containing protein</fullName>
    </recommendedName>
</protein>
<evidence type="ECO:0000313" key="4">
    <source>
        <dbReference type="Proteomes" id="UP001370490"/>
    </source>
</evidence>
<evidence type="ECO:0000256" key="1">
    <source>
        <dbReference type="SAM" id="Phobius"/>
    </source>
</evidence>
<feature type="transmembrane region" description="Helical" evidence="1">
    <location>
        <begin position="60"/>
        <end position="86"/>
    </location>
</feature>
<keyword evidence="4" id="KW-1185">Reference proteome</keyword>
<gene>
    <name evidence="3" type="ORF">RJ641_027198</name>
</gene>
<dbReference type="Proteomes" id="UP001370490">
    <property type="component" value="Unassembled WGS sequence"/>
</dbReference>
<keyword evidence="1" id="KW-0812">Transmembrane</keyword>
<evidence type="ECO:0000313" key="3">
    <source>
        <dbReference type="EMBL" id="KAK6941821.1"/>
    </source>
</evidence>
<evidence type="ECO:0000259" key="2">
    <source>
        <dbReference type="Pfam" id="PF25002"/>
    </source>
</evidence>
<reference evidence="3 4" key="1">
    <citation type="submission" date="2023-12" db="EMBL/GenBank/DDBJ databases">
        <title>A high-quality genome assembly for Dillenia turbinata (Dilleniales).</title>
        <authorList>
            <person name="Chanderbali A."/>
        </authorList>
    </citation>
    <scope>NUCLEOTIDE SEQUENCE [LARGE SCALE GENOMIC DNA]</scope>
    <source>
        <strain evidence="3">LSX21</strain>
        <tissue evidence="3">Leaf</tissue>
    </source>
</reference>
<dbReference type="AlphaFoldDB" id="A0AAN8ZL47"/>
<sequence>MSGKTKSSSDGWGMGFLLVFFPDEHHSNNPIPNNNNSSIHFKSTSTPTIKRTHSNLLLKALSTISICALLFFVSLLLFTGMGTVFLSGSRAMNDVVVAHLNEDTKTDQLRLFLRAFYFSSLPSKSDIVLIFQDERRRLDFDSVIREEKDSFLKLVHSESNSYRTSFLGKKEWPDGETLWGRRGAPVNPTESETGASGLTQLIYGSVVGFDSAELDPENSLAGFFDHVPMSLRRWACYSMLLGRLRRNFKHMILVDVKNSLLLGDPLGPFRARSPVSVVLHTLPENNYSLGKHGKKNSEKSRTNGPKQITPIVILGGSRGIRRLATAMLTEIVRVAIQHKGKNSVTESSVLSRLVGNEFLLKNMNIDLVMSSELIQRAKSDVDIGSDDSV</sequence>
<feature type="domain" description="DUF7780" evidence="2">
    <location>
        <begin position="79"/>
        <end position="372"/>
    </location>
</feature>